<dbReference type="Gene3D" id="1.50.10.20">
    <property type="match status" value="1"/>
</dbReference>
<dbReference type="Gene3D" id="3.90.550.10">
    <property type="entry name" value="Spore Coat Polysaccharide Biosynthesis Protein SpsA, Chain A"/>
    <property type="match status" value="1"/>
</dbReference>
<sequence length="556" mass="64218">MMMKKKLTIIIPFANEGEEVENTVRSIRNHSKDDIDIIVINDASDDGYDYEHCLRKYSVEYVLNRERIGVAGTRDIGVGLCRTDYFLLLDAHMRFYDSEWVSAIVQRLDEDPRTILCAQTKVLKEIDGKIIERGQTEIFCGAYVNFYTPVDYLEPQWAYVSWLVDSVNSTDMQLIPCILGAGYAASKRYWLHLHGLQGLLHYGNDEVLISMKAWLEGGKCRLMPDVIIGHLYRQSSPYKHYTEKRIYNRLYISHLLCPAEYQKKLFAIEKVKYLQENFDAWRLFYENFDDIEQAKQAFERISTKKFTVFERLNRSRKVVEKESIEKKEKFLLKCLLYIVNSINKSGKIGLVNGKLGVTILLYCYARYTQNRYITTLADTFLDEIIGQASIDGSLNIPDGLLGIGWGVCYLSQQHFISCNVNEILSDLDQKIMEIAPGRMTNLDLEYGLGGILRYVLCRLYGTADSSERVFSPAFLCELYNRAKTVLEEGLCNTCPETYVEYILFYERKRDILPASIYDILMLPGWNKYSKACKDVSLHGLSGMCLEFVLMQMDSRT</sequence>
<proteinExistence type="predicted"/>
<dbReference type="Pfam" id="PF00535">
    <property type="entry name" value="Glycos_transf_2"/>
    <property type="match status" value="1"/>
</dbReference>
<dbReference type="STRING" id="763034.HMPREF9446_03166"/>
<keyword evidence="1" id="KW-1015">Disulfide bond</keyword>
<dbReference type="PANTHER" id="PTHR11675">
    <property type="entry name" value="N-ACETYLGALACTOSAMINYLTRANSFERASE"/>
    <property type="match status" value="1"/>
</dbReference>
<protein>
    <submittedName>
        <fullName evidence="3">Glycosyltransferase, group 2 family protein</fullName>
    </submittedName>
</protein>
<dbReference type="GO" id="GO:0006493">
    <property type="term" value="P:protein O-linked glycosylation"/>
    <property type="evidence" value="ECO:0007669"/>
    <property type="project" value="TreeGrafter"/>
</dbReference>
<dbReference type="eggNOG" id="COG3279">
    <property type="taxonomic scope" value="Bacteria"/>
</dbReference>
<dbReference type="GO" id="GO:0004653">
    <property type="term" value="F:polypeptide N-acetylgalactosaminyltransferase activity"/>
    <property type="evidence" value="ECO:0007669"/>
    <property type="project" value="TreeGrafter"/>
</dbReference>
<gene>
    <name evidence="3" type="ORF">HMPREF9446_03166</name>
</gene>
<dbReference type="Proteomes" id="UP000003416">
    <property type="component" value="Unassembled WGS sequence"/>
</dbReference>
<evidence type="ECO:0000259" key="2">
    <source>
        <dbReference type="Pfam" id="PF00535"/>
    </source>
</evidence>
<dbReference type="InterPro" id="IPR029044">
    <property type="entry name" value="Nucleotide-diphossugar_trans"/>
</dbReference>
<dbReference type="EMBL" id="AFBN01000096">
    <property type="protein sequence ID" value="EGF51959.1"/>
    <property type="molecule type" value="Genomic_DNA"/>
</dbReference>
<evidence type="ECO:0000313" key="3">
    <source>
        <dbReference type="EMBL" id="EGF51959.1"/>
    </source>
</evidence>
<evidence type="ECO:0000313" key="4">
    <source>
        <dbReference type="Proteomes" id="UP000003416"/>
    </source>
</evidence>
<evidence type="ECO:0000256" key="1">
    <source>
        <dbReference type="ARBA" id="ARBA00023157"/>
    </source>
</evidence>
<name>F3PWN0_9BACE</name>
<dbReference type="InterPro" id="IPR001173">
    <property type="entry name" value="Glyco_trans_2-like"/>
</dbReference>
<dbReference type="PANTHER" id="PTHR11675:SF126">
    <property type="entry name" value="RICIN B LECTIN DOMAIN-CONTAINING PROTEIN"/>
    <property type="match status" value="1"/>
</dbReference>
<dbReference type="eggNOG" id="COG1216">
    <property type="taxonomic scope" value="Bacteria"/>
</dbReference>
<dbReference type="HOGENOM" id="CLU_489718_0_0_10"/>
<keyword evidence="3" id="KW-0808">Transferase</keyword>
<organism evidence="3 4">
    <name type="scientific">Bacteroides fluxus YIT 12057</name>
    <dbReference type="NCBI Taxonomy" id="763034"/>
    <lineage>
        <taxon>Bacteria</taxon>
        <taxon>Pseudomonadati</taxon>
        <taxon>Bacteroidota</taxon>
        <taxon>Bacteroidia</taxon>
        <taxon>Bacteroidales</taxon>
        <taxon>Bacteroidaceae</taxon>
        <taxon>Bacteroides</taxon>
    </lineage>
</organism>
<dbReference type="AlphaFoldDB" id="F3PWN0"/>
<comment type="caution">
    <text evidence="3">The sequence shown here is derived from an EMBL/GenBank/DDBJ whole genome shotgun (WGS) entry which is preliminary data.</text>
</comment>
<accession>F3PWN0</accession>
<dbReference type="GeneID" id="86051312"/>
<dbReference type="SUPFAM" id="SSF158745">
    <property type="entry name" value="LanC-like"/>
    <property type="match status" value="1"/>
</dbReference>
<feature type="domain" description="Glycosyltransferase 2-like" evidence="2">
    <location>
        <begin position="8"/>
        <end position="122"/>
    </location>
</feature>
<keyword evidence="4" id="KW-1185">Reference proteome</keyword>
<reference evidence="3 4" key="1">
    <citation type="submission" date="2011-02" db="EMBL/GenBank/DDBJ databases">
        <authorList>
            <person name="Weinstock G."/>
            <person name="Sodergren E."/>
            <person name="Clifton S."/>
            <person name="Fulton L."/>
            <person name="Fulton B."/>
            <person name="Courtney L."/>
            <person name="Fronick C."/>
            <person name="Harrison M."/>
            <person name="Strong C."/>
            <person name="Farmer C."/>
            <person name="Delahaunty K."/>
            <person name="Markovic C."/>
            <person name="Hall O."/>
            <person name="Minx P."/>
            <person name="Tomlinson C."/>
            <person name="Mitreva M."/>
            <person name="Hou S."/>
            <person name="Chen J."/>
            <person name="Wollam A."/>
            <person name="Pepin K.H."/>
            <person name="Johnson M."/>
            <person name="Bhonagiri V."/>
            <person name="Zhang X."/>
            <person name="Suruliraj S."/>
            <person name="Warren W."/>
            <person name="Chinwalla A."/>
            <person name="Mardis E.R."/>
            <person name="Wilson R.K."/>
        </authorList>
    </citation>
    <scope>NUCLEOTIDE SEQUENCE [LARGE SCALE GENOMIC DNA]</scope>
    <source>
        <strain evidence="3 4">YIT 12057</strain>
    </source>
</reference>
<dbReference type="RefSeq" id="WP_009126387.1">
    <property type="nucleotide sequence ID" value="NZ_GL882689.1"/>
</dbReference>
<dbReference type="SUPFAM" id="SSF53448">
    <property type="entry name" value="Nucleotide-diphospho-sugar transferases"/>
    <property type="match status" value="1"/>
</dbReference>